<accession>F0P109</accession>
<dbReference type="RefSeq" id="WP_013598982.1">
    <property type="nucleotide sequence ID" value="NC_015144.1"/>
</dbReference>
<evidence type="ECO:0000256" key="1">
    <source>
        <dbReference type="ARBA" id="ARBA00001933"/>
    </source>
</evidence>
<dbReference type="AlphaFoldDB" id="F0P109"/>
<dbReference type="InterPro" id="IPR001926">
    <property type="entry name" value="TrpB-like_PALP"/>
</dbReference>
<gene>
    <name evidence="7" type="ordered locus">Weevi_1908</name>
</gene>
<evidence type="ECO:0000256" key="4">
    <source>
        <dbReference type="PIRSR" id="PIRSR006278-1"/>
    </source>
</evidence>
<dbReference type="STRING" id="865938.Weevi_1908"/>
<protein>
    <submittedName>
        <fullName evidence="7">1-aminocyclopropane-1-carboxylate deaminase-like protein</fullName>
    </submittedName>
</protein>
<dbReference type="SUPFAM" id="SSF53686">
    <property type="entry name" value="Tryptophan synthase beta subunit-like PLP-dependent enzymes"/>
    <property type="match status" value="1"/>
</dbReference>
<feature type="modified residue" description="N6-(pyridoxal phosphate)lysine" evidence="5">
    <location>
        <position position="41"/>
    </location>
</feature>
<dbReference type="InterPro" id="IPR036052">
    <property type="entry name" value="TrpB-like_PALP_sf"/>
</dbReference>
<organism evidence="7 8">
    <name type="scientific">Weeksella virosa (strain ATCC 43766 / DSM 16922 / JCM 21250 / CCUG 30538 / CDC 9751 / IAM 14551 / NBRC 16016 / NCTC 11634 / CL345/78)</name>
    <dbReference type="NCBI Taxonomy" id="865938"/>
    <lineage>
        <taxon>Bacteria</taxon>
        <taxon>Pseudomonadati</taxon>
        <taxon>Bacteroidota</taxon>
        <taxon>Flavobacteriia</taxon>
        <taxon>Flavobacteriales</taxon>
        <taxon>Weeksellaceae</taxon>
        <taxon>Weeksella</taxon>
    </lineage>
</organism>
<evidence type="ECO:0000256" key="5">
    <source>
        <dbReference type="PIRSR" id="PIRSR006278-2"/>
    </source>
</evidence>
<evidence type="ECO:0000313" key="8">
    <source>
        <dbReference type="Proteomes" id="UP000008641"/>
    </source>
</evidence>
<keyword evidence="3 5" id="KW-0663">Pyridoxal phosphate</keyword>
<evidence type="ECO:0000313" key="7">
    <source>
        <dbReference type="EMBL" id="ADX68593.1"/>
    </source>
</evidence>
<dbReference type="InterPro" id="IPR027278">
    <property type="entry name" value="ACCD_DCysDesulf"/>
</dbReference>
<dbReference type="OrthoDB" id="9801249at2"/>
<reference evidence="8" key="2">
    <citation type="journal article" date="2011" name="Stand. Genomic Sci.">
        <title>Complete genome sequence of Weeksella virosa type strain (9751T).</title>
        <authorList>
            <person name="Lang E."/>
            <person name="Teshima H."/>
            <person name="Lucas S."/>
            <person name="Lapidus A."/>
            <person name="Hammon N."/>
            <person name="Deshpande S."/>
            <person name="Nolan M."/>
            <person name="Cheng J."/>
            <person name="Pitluck S."/>
            <person name="Liolios K."/>
            <person name="Pagani I."/>
            <person name="Mikhailova N."/>
            <person name="Ivanova N."/>
            <person name="Mavromatis K."/>
            <person name="Pati A."/>
            <person name="Tapia R."/>
            <person name="Han C."/>
            <person name="Goodwin L."/>
            <person name="Chen A."/>
            <person name="Palaniappan K."/>
            <person name="Land M."/>
            <person name="Hauser L."/>
            <person name="Chang Y."/>
            <person name="Jeffries C."/>
            <person name="Brambilla E."/>
            <person name="Kopitz M."/>
            <person name="Rohde M."/>
            <person name="Goker M."/>
            <person name="Tindall B."/>
            <person name="Detter J."/>
            <person name="Woyke T."/>
            <person name="Bristow J."/>
            <person name="Eisen J."/>
            <person name="Markowitz V."/>
            <person name="Hugenholtz P."/>
            <person name="Klenk H."/>
            <person name="Kyrpides N."/>
        </authorList>
    </citation>
    <scope>NUCLEOTIDE SEQUENCE [LARGE SCALE GENOMIC DNA]</scope>
    <source>
        <strain evidence="8">ATCC 43766 / DSM 16922 / JCM 21250 / NBRC 16016 / NCTC 11634 / CL345/78</strain>
    </source>
</reference>
<reference evidence="7 8" key="1">
    <citation type="journal article" date="2011" name="Stand. Genomic Sci.">
        <title>Complete genome sequence of Weeksella virosa type strain (9751).</title>
        <authorList>
            <person name="Lang E."/>
            <person name="Teshima H."/>
            <person name="Lucas S."/>
            <person name="Lapidus A."/>
            <person name="Hammon N."/>
            <person name="Deshpande S."/>
            <person name="Nolan M."/>
            <person name="Cheng J.F."/>
            <person name="Pitluck S."/>
            <person name="Liolios K."/>
            <person name="Pagani I."/>
            <person name="Mikhailova N."/>
            <person name="Ivanova N."/>
            <person name="Mavromatis K."/>
            <person name="Pati A."/>
            <person name="Tapia R."/>
            <person name="Han C."/>
            <person name="Goodwin L."/>
            <person name="Chen A."/>
            <person name="Palaniappan K."/>
            <person name="Land M."/>
            <person name="Hauser L."/>
            <person name="Chang Y.J."/>
            <person name="Jeffries C.D."/>
            <person name="Brambilla E.M."/>
            <person name="Kopitz M."/>
            <person name="Rohde M."/>
            <person name="Goker M."/>
            <person name="Tindall B.J."/>
            <person name="Detter J.C."/>
            <person name="Woyke T."/>
            <person name="Bristow J."/>
            <person name="Eisen J.A."/>
            <person name="Markowitz V."/>
            <person name="Hugenholtz P."/>
            <person name="Klenk H.P."/>
            <person name="Kyrpides N.C."/>
        </authorList>
    </citation>
    <scope>NUCLEOTIDE SEQUENCE [LARGE SCALE GENOMIC DNA]</scope>
    <source>
        <strain evidence="8">ATCC 43766 / DSM 16922 / JCM 21250 / NBRC 16016 / NCTC 11634 / CL345/78</strain>
    </source>
</reference>
<dbReference type="EMBL" id="CP002455">
    <property type="protein sequence ID" value="ADX68593.1"/>
    <property type="molecule type" value="Genomic_DNA"/>
</dbReference>
<dbReference type="PANTHER" id="PTHR43780">
    <property type="entry name" value="1-AMINOCYCLOPROPANE-1-CARBOXYLATE DEAMINASE-RELATED"/>
    <property type="match status" value="1"/>
</dbReference>
<dbReference type="Proteomes" id="UP000008641">
    <property type="component" value="Chromosome"/>
</dbReference>
<dbReference type="PANTHER" id="PTHR43780:SF2">
    <property type="entry name" value="1-AMINOCYCLOPROPANE-1-CARBOXYLATE DEAMINASE-RELATED"/>
    <property type="match status" value="1"/>
</dbReference>
<dbReference type="Pfam" id="PF00291">
    <property type="entry name" value="PALP"/>
    <property type="match status" value="1"/>
</dbReference>
<dbReference type="HOGENOM" id="CLU_048897_0_0_10"/>
<dbReference type="PIRSF" id="PIRSF006278">
    <property type="entry name" value="ACCD_DCysDesulf"/>
    <property type="match status" value="1"/>
</dbReference>
<evidence type="ECO:0000256" key="3">
    <source>
        <dbReference type="ARBA" id="ARBA00022898"/>
    </source>
</evidence>
<feature type="active site" description="Nucleophile" evidence="4">
    <location>
        <position position="68"/>
    </location>
</feature>
<dbReference type="Gene3D" id="3.40.50.1100">
    <property type="match status" value="2"/>
</dbReference>
<dbReference type="GO" id="GO:0019148">
    <property type="term" value="F:D-cysteine desulfhydrase activity"/>
    <property type="evidence" value="ECO:0007669"/>
    <property type="project" value="TreeGrafter"/>
</dbReference>
<sequence length="299" mass="33655">MHWPEQKAEIHTINLSLLSYKNIHLSILREDTLHPTISGNKYRKLKYNLLEANRLGIKKILTFGGAFSNHIAATSAAGAEFGFETIGIIRGDELARKKELNPTLQLAQENGMSLKFIDRTTYRNKTSQSFLEELQQEFGKVYIIPEGGTNSFAVKGCEEIIDERMRDFQYICCPVGTAGTISGIIKTLNNNQIALGFPALKNAHFLHNEIKKYTLSTNYELINDFHFNGYAKISEELIKFVKTLYQQTNIPLDLVYTGKMLFGLFSMIENDCFLPGTNILAIHTGGLQGNKGMGLDFDE</sequence>
<dbReference type="eggNOG" id="COG2515">
    <property type="taxonomic scope" value="Bacteria"/>
</dbReference>
<evidence type="ECO:0000256" key="2">
    <source>
        <dbReference type="ARBA" id="ARBA00008639"/>
    </source>
</evidence>
<keyword evidence="8" id="KW-1185">Reference proteome</keyword>
<name>F0P109_WEEVC</name>
<feature type="domain" description="Tryptophan synthase beta chain-like PALP" evidence="6">
    <location>
        <begin position="28"/>
        <end position="285"/>
    </location>
</feature>
<comment type="cofactor">
    <cofactor evidence="1">
        <name>pyridoxal 5'-phosphate</name>
        <dbReference type="ChEBI" id="CHEBI:597326"/>
    </cofactor>
</comment>
<dbReference type="KEGG" id="wvi:Weevi_1908"/>
<proteinExistence type="inferred from homology"/>
<comment type="similarity">
    <text evidence="2">Belongs to the ACC deaminase/D-cysteine desulfhydrase family.</text>
</comment>
<evidence type="ECO:0000259" key="6">
    <source>
        <dbReference type="Pfam" id="PF00291"/>
    </source>
</evidence>